<accession>U6GW56</accession>
<feature type="region of interest" description="Disordered" evidence="1">
    <location>
        <begin position="1"/>
        <end position="29"/>
    </location>
</feature>
<feature type="region of interest" description="Disordered" evidence="1">
    <location>
        <begin position="1564"/>
        <end position="1690"/>
    </location>
</feature>
<evidence type="ECO:0008006" key="5">
    <source>
        <dbReference type="Google" id="ProtNLM"/>
    </source>
</evidence>
<feature type="compositionally biased region" description="Low complexity" evidence="1">
    <location>
        <begin position="1"/>
        <end position="23"/>
    </location>
</feature>
<protein>
    <recommendedName>
        <fullName evidence="5">Polycystin cation channel PKD1/PKD2 domain-containing protein</fullName>
    </recommendedName>
</protein>
<dbReference type="OMA" id="CYLFVEI"/>
<proteinExistence type="predicted"/>
<feature type="transmembrane region" description="Helical" evidence="2">
    <location>
        <begin position="422"/>
        <end position="441"/>
    </location>
</feature>
<keyword evidence="4" id="KW-1185">Reference proteome</keyword>
<sequence>MVVSVRSESSVSRGESSESSEGSTPSSGYVQVGLSENTNLSFERNHSFLNWLLLLVLIGGSSTAAGIFYYAVPLRHELTATVRTHLTSTPFKEGESFFLSAYTGGWRSISSFSRAVELRNIRDSAYVHPETTGFTIAAGAITSWADVEAWLLKVLAPTLFTGSLGGSVVVQLATLHLVKGSLVDNENPNTAKVIYKRLNFDAAEEKTIDFGQLLGGTYAVDATSTIEALGKEGWWGPLTTAATLTIRGRDGRGNECAAKIFFKQSASGLVTADVKVQSVLVSGNAFAFAFSLLYLVASICYCVVEWLAFKLTRRTRRFEDDRSPLRRYLEERWPCTFVAMTSLLGATLLLACCILSHVITNSEFSSPLVEALEVLEGILGVALIITGWAFILRLLHALSGASIFFLVLEKSTVVFVNEFGGIILVTVLLLLGATACNYILLGPRVPQFRTFTSSLFYTVCLSFGAPFIKSMPPVAFIVAAIGLLVVWVVFVPMLVAINIQSLSAVVKKVRAGQRENLGKSWTLWSCIHTNKTEAGADIIDRTREWMENNIFFCTPDPKDESRIDEELQKRARMGKDETAAILSEEQDSKKGKANVSEAEDTAAVEYRKLAALFIPFIVLFSLGICFLCDTPRVNREFNKAIEQTLQPFSTTDPFTSREANMKTPPVWMIPRPQCGTIAATFPTNQPQGIRRLLQISSVTSLSGVYDWLEQVLAGQILNAAFNSPSTTNAIPLANPGAVLRLTRIDLECQTFESLAELYPVRRKQAVFRNWTSGTYGGGSFHPSAERVYTVPIYFSGSDAPKTFIAAEVGSGIETAQYKGRGSPSRQVQPTQSAPTKGQSPIDDHSRPQSDVHWTAADFEEIYAGSTSMRTKVQHLRSMNFLDWQLLELEVLWMTYNGDSSMFALNKVVVTMDQGGLKTSLGVTIIPAWHIHPLETGVRPEVIFMPLALLCLLGYLVLSYRAVQKRRVYPLYLIILDMPLALSFACCCFFLLCMYNVAFDPGWTDELSSIAAGTATGSTGNIPKFVPGPVQPWQWLPGSASMPTRSQPPPSAESLPRFLRLQERIETLANYLLFCKICAGLLFVIAMIRFITMVPAIPERMQGLRKLLSHLNAAKVQMACTLCTLFSSFLLFSLIGYCVLGGSYDGFSTYANAVVSCVMLTQSRWNFNSIITIPQQGRSIGWLFQVFCLVVCMFFFGFLNYIVLSMIYVRYESLKAEEAAEMQSALEAKYGVVQRKRVPLMVNDTVILYFKAFVKCLSLQTWGVNLGGEQPVNSGFVNLKDEFFMSLKELPLLEYISKALLSTQIVRLQQCLTDIEFLRAKHYLILHDLGVIAEQMRVLRQVTRRQGKYVAGIEAAIQHVNDQIEEVQARKAFISYYEQQDPMHARQQMGQQQLFDLGMDAGLQAARRAVVDPNAYIPEERLDLTRWEDPERQRRIEEQRLQHLREDSPPPSLHAARKKQPKEELPVIKSPERTSPKALTPRMGIAGLSTSPSAPPQQSVYHMPGEPPWKAIVTTDGEATQTPNPLKQKDSDSDDEDWDILRQRFGGAHQGTFELREKGGDIVVVKPFPEPPAERLPMVSIPQPQRRSPPRKQAYAKPDGDEEQKLPSRSPSPAAVASAVSSFFADDLGPRPKTNAPEVAEQRAREGITSQRPPQSGLRKQHSRRASASLPTFEAGGKEYRMLPRNRRKRQ</sequence>
<evidence type="ECO:0000313" key="4">
    <source>
        <dbReference type="Proteomes" id="UP000018050"/>
    </source>
</evidence>
<feature type="region of interest" description="Disordered" evidence="1">
    <location>
        <begin position="1439"/>
        <end position="1538"/>
    </location>
</feature>
<feature type="compositionally biased region" description="Basic and acidic residues" evidence="1">
    <location>
        <begin position="1460"/>
        <end position="1474"/>
    </location>
</feature>
<dbReference type="EMBL" id="HG673497">
    <property type="protein sequence ID" value="CDI83822.1"/>
    <property type="molecule type" value="Genomic_DNA"/>
</dbReference>
<feature type="transmembrane region" description="Helical" evidence="2">
    <location>
        <begin position="1178"/>
        <end position="1203"/>
    </location>
</feature>
<feature type="compositionally biased region" description="Low complexity" evidence="1">
    <location>
        <begin position="1610"/>
        <end position="1624"/>
    </location>
</feature>
<dbReference type="RefSeq" id="XP_013247113.1">
    <property type="nucleotide sequence ID" value="XM_013391659.1"/>
</dbReference>
<feature type="transmembrane region" description="Helical" evidence="2">
    <location>
        <begin position="48"/>
        <end position="72"/>
    </location>
</feature>
<organism evidence="3 4">
    <name type="scientific">Eimeria acervulina</name>
    <name type="common">Coccidian parasite</name>
    <dbReference type="NCBI Taxonomy" id="5801"/>
    <lineage>
        <taxon>Eukaryota</taxon>
        <taxon>Sar</taxon>
        <taxon>Alveolata</taxon>
        <taxon>Apicomplexa</taxon>
        <taxon>Conoidasida</taxon>
        <taxon>Coccidia</taxon>
        <taxon>Eucoccidiorida</taxon>
        <taxon>Eimeriorina</taxon>
        <taxon>Eimeriidae</taxon>
        <taxon>Eimeria</taxon>
    </lineage>
</organism>
<feature type="transmembrane region" description="Helical" evidence="2">
    <location>
        <begin position="1070"/>
        <end position="1096"/>
    </location>
</feature>
<name>U6GW56_EIMAC</name>
<dbReference type="GeneID" id="25272510"/>
<keyword evidence="2" id="KW-0472">Membrane</keyword>
<feature type="transmembrane region" description="Helical" evidence="2">
    <location>
        <begin position="335"/>
        <end position="359"/>
    </location>
</feature>
<keyword evidence="2" id="KW-0812">Transmembrane</keyword>
<dbReference type="PANTHER" id="PTHR10877:SF197">
    <property type="entry name" value="POLYCYSTIC KIDNEY DISEASE PROTEIN 1-LIKE 2"/>
    <property type="match status" value="1"/>
</dbReference>
<keyword evidence="2" id="KW-1133">Transmembrane helix</keyword>
<feature type="region of interest" description="Disordered" evidence="1">
    <location>
        <begin position="815"/>
        <end position="849"/>
    </location>
</feature>
<dbReference type="VEuPathDB" id="ToxoDB:EAH_00044400"/>
<feature type="transmembrane region" description="Helical" evidence="2">
    <location>
        <begin position="971"/>
        <end position="997"/>
    </location>
</feature>
<feature type="transmembrane region" description="Helical" evidence="2">
    <location>
        <begin position="1117"/>
        <end position="1143"/>
    </location>
</feature>
<dbReference type="GO" id="GO:0005262">
    <property type="term" value="F:calcium channel activity"/>
    <property type="evidence" value="ECO:0007669"/>
    <property type="project" value="TreeGrafter"/>
</dbReference>
<reference evidence="3" key="2">
    <citation type="submission" date="2013-10" db="EMBL/GenBank/DDBJ databases">
        <authorList>
            <person name="Aslett M."/>
        </authorList>
    </citation>
    <scope>NUCLEOTIDE SEQUENCE</scope>
    <source>
        <strain evidence="3">Houghton</strain>
    </source>
</reference>
<evidence type="ECO:0000256" key="2">
    <source>
        <dbReference type="SAM" id="Phobius"/>
    </source>
</evidence>
<feature type="transmembrane region" description="Helical" evidence="2">
    <location>
        <begin position="941"/>
        <end position="959"/>
    </location>
</feature>
<dbReference type="Proteomes" id="UP000018050">
    <property type="component" value="Unassembled WGS sequence"/>
</dbReference>
<feature type="transmembrane region" description="Helical" evidence="2">
    <location>
        <begin position="285"/>
        <end position="309"/>
    </location>
</feature>
<reference evidence="3" key="1">
    <citation type="submission" date="2013-10" db="EMBL/GenBank/DDBJ databases">
        <title>Genomic analysis of the causative agents of coccidiosis in chickens.</title>
        <authorList>
            <person name="Reid A.J."/>
            <person name="Blake D."/>
            <person name="Billington K."/>
            <person name="Browne H."/>
            <person name="Dunn M."/>
            <person name="Hung S."/>
            <person name="Kawahara F."/>
            <person name="Miranda-Saavedra D."/>
            <person name="Mourier T."/>
            <person name="Nagra H."/>
            <person name="Otto T.D."/>
            <person name="Rawlings N."/>
            <person name="Sanchez A."/>
            <person name="Sanders M."/>
            <person name="Subramaniam C."/>
            <person name="Tay Y."/>
            <person name="Dear P."/>
            <person name="Doerig C."/>
            <person name="Gruber A."/>
            <person name="Parkinson J."/>
            <person name="Shirley M."/>
            <person name="Wan K.L."/>
            <person name="Berriman M."/>
            <person name="Tomley F."/>
            <person name="Pain A."/>
        </authorList>
    </citation>
    <scope>NUCLEOTIDE SEQUENCE</scope>
    <source>
        <strain evidence="3">Houghton</strain>
    </source>
</reference>
<feature type="compositionally biased region" description="Polar residues" evidence="1">
    <location>
        <begin position="1487"/>
        <end position="1499"/>
    </location>
</feature>
<dbReference type="GO" id="GO:0050982">
    <property type="term" value="P:detection of mechanical stimulus"/>
    <property type="evidence" value="ECO:0007669"/>
    <property type="project" value="TreeGrafter"/>
</dbReference>
<dbReference type="InterPro" id="IPR051223">
    <property type="entry name" value="Polycystin"/>
</dbReference>
<gene>
    <name evidence="3" type="ORF">EAH_00044400</name>
</gene>
<feature type="transmembrane region" description="Helical" evidence="2">
    <location>
        <begin position="474"/>
        <end position="499"/>
    </location>
</feature>
<evidence type="ECO:0000256" key="1">
    <source>
        <dbReference type="SAM" id="MobiDB-lite"/>
    </source>
</evidence>
<evidence type="ECO:0000313" key="3">
    <source>
        <dbReference type="EMBL" id="CDI83822.1"/>
    </source>
</evidence>
<dbReference type="OrthoDB" id="332946at2759"/>
<feature type="compositionally biased region" description="Polar residues" evidence="1">
    <location>
        <begin position="823"/>
        <end position="838"/>
    </location>
</feature>
<dbReference type="PANTHER" id="PTHR10877">
    <property type="entry name" value="POLYCYSTIN FAMILY MEMBER"/>
    <property type="match status" value="1"/>
</dbReference>
<dbReference type="GO" id="GO:0016020">
    <property type="term" value="C:membrane"/>
    <property type="evidence" value="ECO:0007669"/>
    <property type="project" value="TreeGrafter"/>
</dbReference>
<feature type="transmembrane region" description="Helical" evidence="2">
    <location>
        <begin position="609"/>
        <end position="627"/>
    </location>
</feature>